<dbReference type="InterPro" id="IPR010985">
    <property type="entry name" value="Ribbon_hlx_hlx"/>
</dbReference>
<proteinExistence type="predicted"/>
<name>A0A3B0VZ23_9ZZZZ</name>
<evidence type="ECO:0000259" key="1">
    <source>
        <dbReference type="Pfam" id="PF01402"/>
    </source>
</evidence>
<dbReference type="EMBL" id="UOEX01000423">
    <property type="protein sequence ID" value="VAW42199.1"/>
    <property type="molecule type" value="Genomic_DNA"/>
</dbReference>
<gene>
    <name evidence="2" type="ORF">MNBD_DELTA03-1372</name>
</gene>
<accession>A0A3B0VZ23</accession>
<dbReference type="InterPro" id="IPR002145">
    <property type="entry name" value="CopG"/>
</dbReference>
<dbReference type="AlphaFoldDB" id="A0A3B0VZ23"/>
<dbReference type="SUPFAM" id="SSF47598">
    <property type="entry name" value="Ribbon-helix-helix"/>
    <property type="match status" value="1"/>
</dbReference>
<organism evidence="2">
    <name type="scientific">hydrothermal vent metagenome</name>
    <dbReference type="NCBI Taxonomy" id="652676"/>
    <lineage>
        <taxon>unclassified sequences</taxon>
        <taxon>metagenomes</taxon>
        <taxon>ecological metagenomes</taxon>
    </lineage>
</organism>
<feature type="domain" description="Ribbon-helix-helix protein CopG" evidence="1">
    <location>
        <begin position="7"/>
        <end position="40"/>
    </location>
</feature>
<dbReference type="Pfam" id="PF01402">
    <property type="entry name" value="RHH_1"/>
    <property type="match status" value="1"/>
</dbReference>
<sequence>MATQMIIRVEPGLKDKVSRLAKSEGKNLSELVRELLEKYTKERDMGAYIDNLWTKIGSNLSKNNILESDIENAIKQVRSSNAK</sequence>
<protein>
    <recommendedName>
        <fullName evidence="1">Ribbon-helix-helix protein CopG domain-containing protein</fullName>
    </recommendedName>
</protein>
<reference evidence="2" key="1">
    <citation type="submission" date="2018-06" db="EMBL/GenBank/DDBJ databases">
        <authorList>
            <person name="Zhirakovskaya E."/>
        </authorList>
    </citation>
    <scope>NUCLEOTIDE SEQUENCE</scope>
</reference>
<dbReference type="GO" id="GO:0006355">
    <property type="term" value="P:regulation of DNA-templated transcription"/>
    <property type="evidence" value="ECO:0007669"/>
    <property type="project" value="InterPro"/>
</dbReference>
<evidence type="ECO:0000313" key="2">
    <source>
        <dbReference type="EMBL" id="VAW42199.1"/>
    </source>
</evidence>